<dbReference type="PANTHER" id="PTHR32305:SF17">
    <property type="entry name" value="TRNA NUCLEASE WAPA"/>
    <property type="match status" value="1"/>
</dbReference>
<feature type="transmembrane region" description="Helical" evidence="1">
    <location>
        <begin position="221"/>
        <end position="244"/>
    </location>
</feature>
<dbReference type="KEGG" id="npy:NPRO_24650"/>
<dbReference type="PANTHER" id="PTHR32305">
    <property type="match status" value="1"/>
</dbReference>
<feature type="transmembrane region" description="Helical" evidence="1">
    <location>
        <begin position="287"/>
        <end position="309"/>
    </location>
</feature>
<gene>
    <name evidence="2" type="ORF">NPRO_24650</name>
</gene>
<keyword evidence="1" id="KW-0472">Membrane</keyword>
<evidence type="ECO:0000256" key="1">
    <source>
        <dbReference type="SAM" id="Phobius"/>
    </source>
</evidence>
<keyword evidence="1" id="KW-0812">Transmembrane</keyword>
<dbReference type="EMBL" id="AP021858">
    <property type="protein sequence ID" value="BBO24870.1"/>
    <property type="molecule type" value="Genomic_DNA"/>
</dbReference>
<accession>A0A809RBQ2</accession>
<name>A0A809RBQ2_9BACT</name>
<proteinExistence type="predicted"/>
<dbReference type="InterPro" id="IPR050708">
    <property type="entry name" value="T6SS_VgrG/RHS"/>
</dbReference>
<keyword evidence="1" id="KW-1133">Transmembrane helix</keyword>
<sequence>MRTEKVEGLTVTGVPPPGFPSLILGYYDYNEDQNYPTTRYYYDGQMMVEDDFTTELSETAQVTVMRYGIGARGIDFLTKRVDAGEENRGFPLYDGHGNMIATLGRSENSPYFGVADLRSYDVWGAVRSGSTTGDPKQRYCANLGHVQDDESGLIYMRARYYEPWSGRFISEDTAGDGVNWYVYAGCDPILNVDSSGNESQWSGAFVWLRDLLKGYGELGRYAYDVIVTLSIGAMGCLTKAMLSVSTLLIRKGNKEALWGLAILGIVRAGGPAAGPGALLARKHLTQGIMAIALGWMLRIATVLLDVLFANDIVDVGDE</sequence>
<dbReference type="Proteomes" id="UP000662873">
    <property type="component" value="Chromosome"/>
</dbReference>
<dbReference type="AlphaFoldDB" id="A0A809RBQ2"/>
<reference evidence="2" key="1">
    <citation type="journal article" name="DNA Res.">
        <title>The physiological potential of anammox bacteria as revealed by their core genome structure.</title>
        <authorList>
            <person name="Okubo T."/>
            <person name="Toyoda A."/>
            <person name="Fukuhara K."/>
            <person name="Uchiyama I."/>
            <person name="Harigaya Y."/>
            <person name="Kuroiwa M."/>
            <person name="Suzuki T."/>
            <person name="Murakami Y."/>
            <person name="Suwa Y."/>
            <person name="Takami H."/>
        </authorList>
    </citation>
    <scope>NUCLEOTIDE SEQUENCE</scope>
    <source>
        <strain evidence="2">317325-2</strain>
    </source>
</reference>
<dbReference type="Gene3D" id="2.180.10.10">
    <property type="entry name" value="RHS repeat-associated core"/>
    <property type="match status" value="1"/>
</dbReference>
<dbReference type="NCBIfam" id="TIGR03696">
    <property type="entry name" value="Rhs_assc_core"/>
    <property type="match status" value="1"/>
</dbReference>
<feature type="transmembrane region" description="Helical" evidence="1">
    <location>
        <begin position="256"/>
        <end position="280"/>
    </location>
</feature>
<protein>
    <recommendedName>
        <fullName evidence="4">RHS repeat-associated core domain-containing protein</fullName>
    </recommendedName>
</protein>
<dbReference type="InterPro" id="IPR022385">
    <property type="entry name" value="Rhs_assc_core"/>
</dbReference>
<organism evidence="2 3">
    <name type="scientific">Candidatus Nitrosymbiomonas proteolyticus</name>
    <dbReference type="NCBI Taxonomy" id="2608984"/>
    <lineage>
        <taxon>Bacteria</taxon>
        <taxon>Bacillati</taxon>
        <taxon>Armatimonadota</taxon>
        <taxon>Armatimonadota incertae sedis</taxon>
        <taxon>Candidatus Nitrosymbiomonas</taxon>
    </lineage>
</organism>
<evidence type="ECO:0000313" key="2">
    <source>
        <dbReference type="EMBL" id="BBO24870.1"/>
    </source>
</evidence>
<evidence type="ECO:0000313" key="3">
    <source>
        <dbReference type="Proteomes" id="UP000662873"/>
    </source>
</evidence>
<evidence type="ECO:0008006" key="4">
    <source>
        <dbReference type="Google" id="ProtNLM"/>
    </source>
</evidence>